<feature type="transmembrane region" description="Helical" evidence="10">
    <location>
        <begin position="14"/>
        <end position="34"/>
    </location>
</feature>
<comment type="caution">
    <text evidence="10">Lacks conserved residue(s) required for the propagation of feature annotation.</text>
</comment>
<comment type="catalytic activity">
    <reaction evidence="1 10">
        <text>2 ATP = 3',3'-c-di-AMP + 2 diphosphate</text>
        <dbReference type="Rhea" id="RHEA:35655"/>
        <dbReference type="ChEBI" id="CHEBI:30616"/>
        <dbReference type="ChEBI" id="CHEBI:33019"/>
        <dbReference type="ChEBI" id="CHEBI:71500"/>
        <dbReference type="EC" id="2.7.7.85"/>
    </reaction>
</comment>
<proteinExistence type="inferred from homology"/>
<evidence type="ECO:0000313" key="12">
    <source>
        <dbReference type="EMBL" id="TAA75897.1"/>
    </source>
</evidence>
<keyword evidence="2 10" id="KW-1003">Cell membrane</keyword>
<dbReference type="GO" id="GO:0006171">
    <property type="term" value="P:cAMP biosynthetic process"/>
    <property type="evidence" value="ECO:0007669"/>
    <property type="project" value="InterPro"/>
</dbReference>
<evidence type="ECO:0000256" key="2">
    <source>
        <dbReference type="ARBA" id="ARBA00022475"/>
    </source>
</evidence>
<keyword evidence="9 10" id="KW-0472">Membrane</keyword>
<keyword evidence="6 10" id="KW-0547">Nucleotide-binding</keyword>
<evidence type="ECO:0000256" key="1">
    <source>
        <dbReference type="ARBA" id="ARBA00000877"/>
    </source>
</evidence>
<feature type="transmembrane region" description="Helical" evidence="10">
    <location>
        <begin position="64"/>
        <end position="85"/>
    </location>
</feature>
<protein>
    <recommendedName>
        <fullName evidence="10">Diadenylate cyclase</fullName>
        <shortName evidence="10">DAC</shortName>
        <ecNumber evidence="10">2.7.7.85</ecNumber>
    </recommendedName>
    <alternativeName>
        <fullName evidence="10">Cyclic-di-AMP synthase</fullName>
        <shortName evidence="10">c-di-AMP synthase</shortName>
    </alternativeName>
</protein>
<organism evidence="12 13">
    <name type="scientific">Candidatus Electronema aureum</name>
    <dbReference type="NCBI Taxonomy" id="2005002"/>
    <lineage>
        <taxon>Bacteria</taxon>
        <taxon>Pseudomonadati</taxon>
        <taxon>Thermodesulfobacteriota</taxon>
        <taxon>Desulfobulbia</taxon>
        <taxon>Desulfobulbales</taxon>
        <taxon>Desulfobulbaceae</taxon>
        <taxon>Candidatus Electronema</taxon>
    </lineage>
</organism>
<evidence type="ECO:0000256" key="8">
    <source>
        <dbReference type="ARBA" id="ARBA00022989"/>
    </source>
</evidence>
<evidence type="ECO:0000313" key="13">
    <source>
        <dbReference type="Proteomes" id="UP000316238"/>
    </source>
</evidence>
<dbReference type="PANTHER" id="PTHR34185:SF1">
    <property type="entry name" value="DIADENYLATE CYCLASE"/>
    <property type="match status" value="1"/>
</dbReference>
<dbReference type="Gene3D" id="3.40.1700.10">
    <property type="entry name" value="DNA integrity scanning protein, DisA, N-terminal domain"/>
    <property type="match status" value="1"/>
</dbReference>
<dbReference type="Proteomes" id="UP000316238">
    <property type="component" value="Unassembled WGS sequence"/>
</dbReference>
<dbReference type="GO" id="GO:0005524">
    <property type="term" value="F:ATP binding"/>
    <property type="evidence" value="ECO:0007669"/>
    <property type="project" value="UniProtKB-UniRule"/>
</dbReference>
<feature type="transmembrane region" description="Helical" evidence="10">
    <location>
        <begin position="41"/>
        <end position="58"/>
    </location>
</feature>
<comment type="function">
    <text evidence="10">Catalyzes the condensation of 2 ATP molecules into cyclic di-AMP (c-di-AMP), a second messenger used to regulate differing processes in different bacteria.</text>
</comment>
<comment type="caution">
    <text evidence="12">The sequence shown here is derived from an EMBL/GenBank/DDBJ whole genome shotgun (WGS) entry which is preliminary data.</text>
</comment>
<dbReference type="SUPFAM" id="SSF143597">
    <property type="entry name" value="YojJ-like"/>
    <property type="match status" value="1"/>
</dbReference>
<evidence type="ECO:0000256" key="10">
    <source>
        <dbReference type="HAMAP-Rule" id="MF_01499"/>
    </source>
</evidence>
<dbReference type="PIRSF" id="PIRSF004793">
    <property type="entry name" value="UCP004793"/>
    <property type="match status" value="1"/>
</dbReference>
<keyword evidence="7 10" id="KW-0067">ATP-binding</keyword>
<feature type="domain" description="DAC" evidence="11">
    <location>
        <begin position="86"/>
        <end position="241"/>
    </location>
</feature>
<dbReference type="InterPro" id="IPR034701">
    <property type="entry name" value="CdaA"/>
</dbReference>
<evidence type="ECO:0000256" key="6">
    <source>
        <dbReference type="ARBA" id="ARBA00022741"/>
    </source>
</evidence>
<dbReference type="InterPro" id="IPR045585">
    <property type="entry name" value="CdaA_N"/>
</dbReference>
<evidence type="ECO:0000256" key="4">
    <source>
        <dbReference type="ARBA" id="ARBA00022692"/>
    </source>
</evidence>
<dbReference type="InterPro" id="IPR014046">
    <property type="entry name" value="C-di-AMP_synthase"/>
</dbReference>
<keyword evidence="3 10" id="KW-0808">Transferase</keyword>
<keyword evidence="13" id="KW-1185">Reference proteome</keyword>
<dbReference type="EC" id="2.7.7.85" evidence="10"/>
<dbReference type="HAMAP" id="MF_01499">
    <property type="entry name" value="DacA"/>
    <property type="match status" value="1"/>
</dbReference>
<evidence type="ECO:0000256" key="5">
    <source>
        <dbReference type="ARBA" id="ARBA00022695"/>
    </source>
</evidence>
<reference evidence="12" key="1">
    <citation type="submission" date="2017-07" db="EMBL/GenBank/DDBJ databases">
        <title>The cable genome - Insights into the physiology and evolution of filamentous bacteria capable of sulfide oxidation via long distance electron transfer.</title>
        <authorList>
            <person name="Thorup C."/>
            <person name="Bjerg J.T."/>
            <person name="Schreiber L."/>
            <person name="Nielsen L.P."/>
            <person name="Kjeldsen K.U."/>
            <person name="Boesen T."/>
            <person name="Boggild A."/>
            <person name="Meysman F."/>
            <person name="Geelhoed J."/>
            <person name="Schramm A."/>
        </authorList>
    </citation>
    <scope>NUCLEOTIDE SEQUENCE [LARGE SCALE GENOMIC DNA]</scope>
    <source>
        <strain evidence="12">GS</strain>
    </source>
</reference>
<dbReference type="GO" id="GO:0004016">
    <property type="term" value="F:adenylate cyclase activity"/>
    <property type="evidence" value="ECO:0007669"/>
    <property type="project" value="UniProtKB-UniRule"/>
</dbReference>
<dbReference type="InterPro" id="IPR003390">
    <property type="entry name" value="DNA_integrity_scan_DisA_N"/>
</dbReference>
<dbReference type="Pfam" id="PF19293">
    <property type="entry name" value="CdaA_N"/>
    <property type="match status" value="1"/>
</dbReference>
<gene>
    <name evidence="10" type="primary">dacA</name>
    <name evidence="12" type="ORF">CDV28_10219</name>
</gene>
<dbReference type="InterPro" id="IPR050338">
    <property type="entry name" value="DisA"/>
</dbReference>
<evidence type="ECO:0000256" key="7">
    <source>
        <dbReference type="ARBA" id="ARBA00022840"/>
    </source>
</evidence>
<dbReference type="GO" id="GO:0106408">
    <property type="term" value="F:diadenylate cyclase activity"/>
    <property type="evidence" value="ECO:0007669"/>
    <property type="project" value="UniProtKB-EC"/>
</dbReference>
<keyword evidence="8 10" id="KW-1133">Transmembrane helix</keyword>
<name>A0A521G4F0_9BACT</name>
<dbReference type="NCBIfam" id="TIGR00159">
    <property type="entry name" value="diadenylate cyclase CdaA"/>
    <property type="match status" value="1"/>
</dbReference>
<dbReference type="FunFam" id="3.40.1700.10:FF:000002">
    <property type="entry name" value="Diadenylate cyclase"/>
    <property type="match status" value="1"/>
</dbReference>
<keyword evidence="5 10" id="KW-0548">Nucleotidyltransferase</keyword>
<dbReference type="PROSITE" id="PS51794">
    <property type="entry name" value="DAC"/>
    <property type="match status" value="1"/>
</dbReference>
<evidence type="ECO:0000256" key="3">
    <source>
        <dbReference type="ARBA" id="ARBA00022679"/>
    </source>
</evidence>
<accession>A0A521G4F0</accession>
<dbReference type="PANTHER" id="PTHR34185">
    <property type="entry name" value="DIADENYLATE CYCLASE"/>
    <property type="match status" value="1"/>
</dbReference>
<evidence type="ECO:0000256" key="9">
    <source>
        <dbReference type="ARBA" id="ARBA00023136"/>
    </source>
</evidence>
<dbReference type="EMBL" id="NQJD01000002">
    <property type="protein sequence ID" value="TAA75897.1"/>
    <property type="molecule type" value="Genomic_DNA"/>
</dbReference>
<keyword evidence="4 10" id="KW-0812">Transmembrane</keyword>
<dbReference type="InterPro" id="IPR036888">
    <property type="entry name" value="DNA_integrity_DisA_N_sf"/>
</dbReference>
<dbReference type="AlphaFoldDB" id="A0A521G4F0"/>
<dbReference type="Pfam" id="PF02457">
    <property type="entry name" value="DAC"/>
    <property type="match status" value="1"/>
</dbReference>
<sequence>MPDLFSTFSFPSSFRWQDIADILIVSFIVYRIIILIRGTRAVQMLAGALVIALLYFLSTALDLLALQLLLRSLLSSILLITVIIFQDDIRRALTEMGKTPFLKSSNIAADDLTQIISAVVSLSRRRIGALIIIERETGLQEYVETGFIIDSKLLQELLVAIFLTKSPLHDGAVVIKKGKIHSAACVLPLSKNLSIDKRYGMRHRAALGLSEMTDAVILAVSEETQEISVVRGGVITPMRDEEKLETVLKDIFLVREKKAPLWQRWIKKKRP</sequence>
<comment type="similarity">
    <text evidence="10">Belongs to the adenylate cyclase family. DacA/CdaA subfamily.</text>
</comment>
<comment type="subunit">
    <text evidence="10">Probably a homodimer.</text>
</comment>
<evidence type="ECO:0000259" key="11">
    <source>
        <dbReference type="PROSITE" id="PS51794"/>
    </source>
</evidence>